<dbReference type="RefSeq" id="WP_230097197.1">
    <property type="nucleotide sequence ID" value="NZ_CAKKNS010000007.1"/>
</dbReference>
<dbReference type="Pfam" id="PF09685">
    <property type="entry name" value="MamF_MmsF"/>
    <property type="match status" value="1"/>
</dbReference>
<dbReference type="Proteomes" id="UP000789707">
    <property type="component" value="Unassembled WGS sequence"/>
</dbReference>
<evidence type="ECO:0000256" key="1">
    <source>
        <dbReference type="ARBA" id="ARBA00004141"/>
    </source>
</evidence>
<feature type="transmembrane region" description="Helical" evidence="5">
    <location>
        <begin position="41"/>
        <end position="61"/>
    </location>
</feature>
<protein>
    <recommendedName>
        <fullName evidence="8">DUF4870 domain-containing protein</fullName>
    </recommendedName>
</protein>
<evidence type="ECO:0000313" key="6">
    <source>
        <dbReference type="EMBL" id="CAH0417165.1"/>
    </source>
</evidence>
<keyword evidence="3 5" id="KW-1133">Transmembrane helix</keyword>
<evidence type="ECO:0000256" key="4">
    <source>
        <dbReference type="ARBA" id="ARBA00023136"/>
    </source>
</evidence>
<comment type="caution">
    <text evidence="6">The sequence shown here is derived from an EMBL/GenBank/DDBJ whole genome shotgun (WGS) entry which is preliminary data.</text>
</comment>
<name>A0ABN8BMQ7_9LACO</name>
<sequence>MQSKFINALSYFSILFAPVLIPIIIWFAAGDFDVKRNAKKALFLQIVPTVAGILAIIFIGITGLSTNDSSVTGWIAIIVFGILGLISVVTYIYDLVLGVKALLAE</sequence>
<gene>
    <name evidence="6" type="ORF">WFA24289_01494</name>
</gene>
<evidence type="ECO:0000256" key="2">
    <source>
        <dbReference type="ARBA" id="ARBA00022692"/>
    </source>
</evidence>
<reference evidence="6 7" key="1">
    <citation type="submission" date="2021-11" db="EMBL/GenBank/DDBJ databases">
        <authorList>
            <person name="Depoorter E."/>
        </authorList>
    </citation>
    <scope>NUCLEOTIDE SEQUENCE [LARGE SCALE GENOMIC DNA]</scope>
    <source>
        <strain evidence="6 7">LMG 24289</strain>
    </source>
</reference>
<dbReference type="InterPro" id="IPR019109">
    <property type="entry name" value="MamF_MmsF"/>
</dbReference>
<dbReference type="EMBL" id="CAKKNS010000007">
    <property type="protein sequence ID" value="CAH0417165.1"/>
    <property type="molecule type" value="Genomic_DNA"/>
</dbReference>
<keyword evidence="4 5" id="KW-0472">Membrane</keyword>
<evidence type="ECO:0000313" key="7">
    <source>
        <dbReference type="Proteomes" id="UP000789707"/>
    </source>
</evidence>
<accession>A0ABN8BMQ7</accession>
<comment type="subcellular location">
    <subcellularLocation>
        <location evidence="1">Membrane</location>
        <topology evidence="1">Multi-pass membrane protein</topology>
    </subcellularLocation>
</comment>
<keyword evidence="7" id="KW-1185">Reference proteome</keyword>
<feature type="transmembrane region" description="Helical" evidence="5">
    <location>
        <begin position="6"/>
        <end position="29"/>
    </location>
</feature>
<evidence type="ECO:0000256" key="3">
    <source>
        <dbReference type="ARBA" id="ARBA00022989"/>
    </source>
</evidence>
<feature type="transmembrane region" description="Helical" evidence="5">
    <location>
        <begin position="73"/>
        <end position="93"/>
    </location>
</feature>
<proteinExistence type="predicted"/>
<keyword evidence="2 5" id="KW-0812">Transmembrane</keyword>
<organism evidence="6 7">
    <name type="scientific">Periweissella fabaria</name>
    <dbReference type="NCBI Taxonomy" id="546157"/>
    <lineage>
        <taxon>Bacteria</taxon>
        <taxon>Bacillati</taxon>
        <taxon>Bacillota</taxon>
        <taxon>Bacilli</taxon>
        <taxon>Lactobacillales</taxon>
        <taxon>Lactobacillaceae</taxon>
        <taxon>Periweissella</taxon>
    </lineage>
</organism>
<evidence type="ECO:0008006" key="8">
    <source>
        <dbReference type="Google" id="ProtNLM"/>
    </source>
</evidence>
<evidence type="ECO:0000256" key="5">
    <source>
        <dbReference type="SAM" id="Phobius"/>
    </source>
</evidence>